<evidence type="ECO:0000256" key="10">
    <source>
        <dbReference type="ARBA" id="ARBA00022840"/>
    </source>
</evidence>
<gene>
    <name evidence="15" type="ORF">B1A_12258</name>
</gene>
<dbReference type="InterPro" id="IPR050398">
    <property type="entry name" value="HssS/ArlS-like"/>
</dbReference>
<dbReference type="CDD" id="cd00082">
    <property type="entry name" value="HisKA"/>
    <property type="match status" value="1"/>
</dbReference>
<evidence type="ECO:0000259" key="14">
    <source>
        <dbReference type="PROSITE" id="PS50885"/>
    </source>
</evidence>
<reference evidence="15" key="2">
    <citation type="journal article" date="2014" name="ISME J.">
        <title>Microbial stratification in low pH oxic and suboxic macroscopic growths along an acid mine drainage.</title>
        <authorList>
            <person name="Mendez-Garcia C."/>
            <person name="Mesa V."/>
            <person name="Sprenger R.R."/>
            <person name="Richter M."/>
            <person name="Diez M.S."/>
            <person name="Solano J."/>
            <person name="Bargiela R."/>
            <person name="Golyshina O.V."/>
            <person name="Manteca A."/>
            <person name="Ramos J.L."/>
            <person name="Gallego J.R."/>
            <person name="Llorente I."/>
            <person name="Martins Dos Santos V.A."/>
            <person name="Jensen O.N."/>
            <person name="Pelaez A.I."/>
            <person name="Sanchez J."/>
            <person name="Ferrer M."/>
        </authorList>
    </citation>
    <scope>NUCLEOTIDE SEQUENCE</scope>
</reference>
<evidence type="ECO:0000256" key="11">
    <source>
        <dbReference type="ARBA" id="ARBA00022989"/>
    </source>
</evidence>
<dbReference type="AlphaFoldDB" id="T1BLN3"/>
<keyword evidence="9" id="KW-0418">Kinase</keyword>
<dbReference type="GO" id="GO:0000155">
    <property type="term" value="F:phosphorelay sensor kinase activity"/>
    <property type="evidence" value="ECO:0007669"/>
    <property type="project" value="InterPro"/>
</dbReference>
<keyword evidence="11" id="KW-1133">Transmembrane helix</keyword>
<evidence type="ECO:0000256" key="1">
    <source>
        <dbReference type="ARBA" id="ARBA00000085"/>
    </source>
</evidence>
<keyword evidence="8" id="KW-0547">Nucleotide-binding</keyword>
<dbReference type="InterPro" id="IPR003661">
    <property type="entry name" value="HisK_dim/P_dom"/>
</dbReference>
<evidence type="ECO:0000256" key="4">
    <source>
        <dbReference type="ARBA" id="ARBA00022475"/>
    </source>
</evidence>
<keyword evidence="6" id="KW-0808">Transferase</keyword>
<dbReference type="SMART" id="SM00304">
    <property type="entry name" value="HAMP"/>
    <property type="match status" value="1"/>
</dbReference>
<dbReference type="Gene3D" id="6.10.340.10">
    <property type="match status" value="1"/>
</dbReference>
<organism evidence="15">
    <name type="scientific">mine drainage metagenome</name>
    <dbReference type="NCBI Taxonomy" id="410659"/>
    <lineage>
        <taxon>unclassified sequences</taxon>
        <taxon>metagenomes</taxon>
        <taxon>ecological metagenomes</taxon>
    </lineage>
</organism>
<keyword evidence="7" id="KW-0812">Transmembrane</keyword>
<evidence type="ECO:0000256" key="3">
    <source>
        <dbReference type="ARBA" id="ARBA00012438"/>
    </source>
</evidence>
<name>T1BLN3_9ZZZZ</name>
<evidence type="ECO:0000256" key="13">
    <source>
        <dbReference type="ARBA" id="ARBA00023136"/>
    </source>
</evidence>
<feature type="domain" description="HAMP" evidence="14">
    <location>
        <begin position="22"/>
        <end position="66"/>
    </location>
</feature>
<dbReference type="InterPro" id="IPR036097">
    <property type="entry name" value="HisK_dim/P_sf"/>
</dbReference>
<protein>
    <recommendedName>
        <fullName evidence="3">histidine kinase</fullName>
        <ecNumber evidence="3">2.7.13.3</ecNumber>
    </recommendedName>
</protein>
<dbReference type="PANTHER" id="PTHR45528:SF1">
    <property type="entry name" value="SENSOR HISTIDINE KINASE CPXA"/>
    <property type="match status" value="1"/>
</dbReference>
<evidence type="ECO:0000256" key="2">
    <source>
        <dbReference type="ARBA" id="ARBA00004651"/>
    </source>
</evidence>
<keyword evidence="10" id="KW-0067">ATP-binding</keyword>
<keyword evidence="13" id="KW-0472">Membrane</keyword>
<evidence type="ECO:0000256" key="5">
    <source>
        <dbReference type="ARBA" id="ARBA00022553"/>
    </source>
</evidence>
<dbReference type="SUPFAM" id="SSF47384">
    <property type="entry name" value="Homodimeric domain of signal transducing histidine kinase"/>
    <property type="match status" value="1"/>
</dbReference>
<evidence type="ECO:0000256" key="7">
    <source>
        <dbReference type="ARBA" id="ARBA00022692"/>
    </source>
</evidence>
<evidence type="ECO:0000256" key="8">
    <source>
        <dbReference type="ARBA" id="ARBA00022741"/>
    </source>
</evidence>
<dbReference type="CDD" id="cd06225">
    <property type="entry name" value="HAMP"/>
    <property type="match status" value="1"/>
</dbReference>
<evidence type="ECO:0000313" key="15">
    <source>
        <dbReference type="EMBL" id="EQD54194.1"/>
    </source>
</evidence>
<dbReference type="EC" id="2.7.13.3" evidence="3"/>
<dbReference type="EMBL" id="AUZX01008880">
    <property type="protein sequence ID" value="EQD54194.1"/>
    <property type="molecule type" value="Genomic_DNA"/>
</dbReference>
<dbReference type="GO" id="GO:0005524">
    <property type="term" value="F:ATP binding"/>
    <property type="evidence" value="ECO:0007669"/>
    <property type="project" value="UniProtKB-KW"/>
</dbReference>
<dbReference type="PANTHER" id="PTHR45528">
    <property type="entry name" value="SENSOR HISTIDINE KINASE CPXA"/>
    <property type="match status" value="1"/>
</dbReference>
<proteinExistence type="predicted"/>
<dbReference type="Gene3D" id="1.10.287.130">
    <property type="match status" value="1"/>
</dbReference>
<dbReference type="Pfam" id="PF00672">
    <property type="entry name" value="HAMP"/>
    <property type="match status" value="1"/>
</dbReference>
<evidence type="ECO:0000256" key="9">
    <source>
        <dbReference type="ARBA" id="ARBA00022777"/>
    </source>
</evidence>
<evidence type="ECO:0000256" key="6">
    <source>
        <dbReference type="ARBA" id="ARBA00022679"/>
    </source>
</evidence>
<dbReference type="InterPro" id="IPR003660">
    <property type="entry name" value="HAMP_dom"/>
</dbReference>
<comment type="subcellular location">
    <subcellularLocation>
        <location evidence="2">Cell membrane</location>
        <topology evidence="2">Multi-pass membrane protein</topology>
    </subcellularLocation>
</comment>
<comment type="catalytic activity">
    <reaction evidence="1">
        <text>ATP + protein L-histidine = ADP + protein N-phospho-L-histidine.</text>
        <dbReference type="EC" id="2.7.13.3"/>
    </reaction>
</comment>
<comment type="caution">
    <text evidence="15">The sequence shown here is derived from an EMBL/GenBank/DDBJ whole genome shotgun (WGS) entry which is preliminary data.</text>
</comment>
<dbReference type="PROSITE" id="PS50885">
    <property type="entry name" value="HAMP"/>
    <property type="match status" value="1"/>
</dbReference>
<sequence length="113" mass="12584">MAVSAFAGLLITFVYLRQKSMEAKEILGSLEKGDLKARFPISRLDEFGSLMTDFNRMAQAIEDLVSRVEDTDRARQELLHELGHDLRTPMTSLKASVDTLTAHGDKMSPEQSG</sequence>
<dbReference type="GO" id="GO:0005886">
    <property type="term" value="C:plasma membrane"/>
    <property type="evidence" value="ECO:0007669"/>
    <property type="project" value="UniProtKB-SubCell"/>
</dbReference>
<keyword evidence="4" id="KW-1003">Cell membrane</keyword>
<keyword evidence="5" id="KW-0597">Phosphoprotein</keyword>
<evidence type="ECO:0000256" key="12">
    <source>
        <dbReference type="ARBA" id="ARBA00023012"/>
    </source>
</evidence>
<reference evidence="15" key="1">
    <citation type="submission" date="2013-08" db="EMBL/GenBank/DDBJ databases">
        <authorList>
            <person name="Mendez C."/>
            <person name="Richter M."/>
            <person name="Ferrer M."/>
            <person name="Sanchez J."/>
        </authorList>
    </citation>
    <scope>NUCLEOTIDE SEQUENCE</scope>
</reference>
<feature type="non-terminal residue" evidence="15">
    <location>
        <position position="113"/>
    </location>
</feature>
<accession>T1BLN3</accession>
<keyword evidence="12" id="KW-0902">Two-component regulatory system</keyword>
<dbReference type="SUPFAM" id="SSF158472">
    <property type="entry name" value="HAMP domain-like"/>
    <property type="match status" value="1"/>
</dbReference>